<proteinExistence type="predicted"/>
<feature type="transmembrane region" description="Helical" evidence="1">
    <location>
        <begin position="117"/>
        <end position="136"/>
    </location>
</feature>
<keyword evidence="1" id="KW-1133">Transmembrane helix</keyword>
<dbReference type="Gene3D" id="1.10.287.70">
    <property type="match status" value="1"/>
</dbReference>
<dbReference type="RefSeq" id="WP_078759152.1">
    <property type="nucleotide sequence ID" value="NZ_FUXP01000014.1"/>
</dbReference>
<dbReference type="STRING" id="1122188.SAMN02745674_02614"/>
<evidence type="ECO:0000313" key="3">
    <source>
        <dbReference type="EMBL" id="SKA23981.1"/>
    </source>
</evidence>
<dbReference type="SUPFAM" id="SSF81324">
    <property type="entry name" value="Voltage-gated potassium channels"/>
    <property type="match status" value="1"/>
</dbReference>
<protein>
    <submittedName>
        <fullName evidence="3">Ion channel</fullName>
    </submittedName>
</protein>
<dbReference type="OrthoDB" id="9813518at2"/>
<dbReference type="EMBL" id="FUXP01000014">
    <property type="protein sequence ID" value="SKA23981.1"/>
    <property type="molecule type" value="Genomic_DNA"/>
</dbReference>
<dbReference type="InterPro" id="IPR013099">
    <property type="entry name" value="K_chnl_dom"/>
</dbReference>
<feature type="domain" description="Potassium channel" evidence="2">
    <location>
        <begin position="76"/>
        <end position="142"/>
    </location>
</feature>
<name>A0A1T4S818_9GAMM</name>
<dbReference type="Proteomes" id="UP000190061">
    <property type="component" value="Unassembled WGS sequence"/>
</dbReference>
<gene>
    <name evidence="3" type="ORF">SAMN02745674_02614</name>
</gene>
<organism evidence="3 4">
    <name type="scientific">Lysobacter spongiicola DSM 21749</name>
    <dbReference type="NCBI Taxonomy" id="1122188"/>
    <lineage>
        <taxon>Bacteria</taxon>
        <taxon>Pseudomonadati</taxon>
        <taxon>Pseudomonadota</taxon>
        <taxon>Gammaproteobacteria</taxon>
        <taxon>Lysobacterales</taxon>
        <taxon>Lysobacteraceae</taxon>
        <taxon>Novilysobacter</taxon>
    </lineage>
</organism>
<evidence type="ECO:0000259" key="2">
    <source>
        <dbReference type="Pfam" id="PF07885"/>
    </source>
</evidence>
<dbReference type="AlphaFoldDB" id="A0A1T4S818"/>
<dbReference type="Pfam" id="PF07885">
    <property type="entry name" value="Ion_trans_2"/>
    <property type="match status" value="1"/>
</dbReference>
<feature type="transmembrane region" description="Helical" evidence="1">
    <location>
        <begin position="48"/>
        <end position="73"/>
    </location>
</feature>
<evidence type="ECO:0000313" key="4">
    <source>
        <dbReference type="Proteomes" id="UP000190061"/>
    </source>
</evidence>
<accession>A0A1T4S818</accession>
<keyword evidence="1" id="KW-0472">Membrane</keyword>
<reference evidence="3 4" key="1">
    <citation type="submission" date="2017-02" db="EMBL/GenBank/DDBJ databases">
        <authorList>
            <person name="Peterson S.W."/>
        </authorList>
    </citation>
    <scope>NUCLEOTIDE SEQUENCE [LARGE SCALE GENOMIC DNA]</scope>
    <source>
        <strain evidence="3 4">DSM 21749</strain>
    </source>
</reference>
<sequence>MQDGWLGLLVVAVVGLVTVTATVLIHHEGLQWIDRLCFGNGKPRRRSLVLSVLLVLSLHIVHILLYGVGFWGIPLLPLGGWIGEQGATATLTDAFYLSAINYSTLGMAGDLMPTGPIRLLVALESIAGLLMLTWSASFTYNRLSRKLGGDDSGQS</sequence>
<keyword evidence="4" id="KW-1185">Reference proteome</keyword>
<feature type="transmembrane region" description="Helical" evidence="1">
    <location>
        <begin position="6"/>
        <end position="27"/>
    </location>
</feature>
<keyword evidence="1" id="KW-0812">Transmembrane</keyword>
<evidence type="ECO:0000256" key="1">
    <source>
        <dbReference type="SAM" id="Phobius"/>
    </source>
</evidence>